<dbReference type="STRING" id="394096.DB31_7821"/>
<reference evidence="3 4" key="1">
    <citation type="submission" date="2014-04" db="EMBL/GenBank/DDBJ databases">
        <title>Genome assembly of Hyalangium minutum DSM 14724.</title>
        <authorList>
            <person name="Sharma G."/>
            <person name="Subramanian S."/>
        </authorList>
    </citation>
    <scope>NUCLEOTIDE SEQUENCE [LARGE SCALE GENOMIC DNA]</scope>
    <source>
        <strain evidence="3 4">DSM 14724</strain>
    </source>
</reference>
<comment type="caution">
    <text evidence="3">The sequence shown here is derived from an EMBL/GenBank/DDBJ whole genome shotgun (WGS) entry which is preliminary data.</text>
</comment>
<sequence length="187" mass="19668">MFHAPHTVLRASLLALALLAAGCPEKKETPAPSPGSGASGGFPERSTPLRAGVKVPLPQGWSALVAADSSFQAGPPDHPVLRVDFRRGEGDHLPSVEALTRSIREQFSEFQVSLDQEEGDENVTLVRITLAPKLTDGGLGPHGPALIGARRVGEDLFLCATLPGATGEEVRLATEACRDIQVQAAPR</sequence>
<proteinExistence type="predicted"/>
<evidence type="ECO:0000313" key="3">
    <source>
        <dbReference type="EMBL" id="KFE68584.1"/>
    </source>
</evidence>
<evidence type="ECO:0000313" key="4">
    <source>
        <dbReference type="Proteomes" id="UP000028725"/>
    </source>
</evidence>
<organism evidence="3 4">
    <name type="scientific">Hyalangium minutum</name>
    <dbReference type="NCBI Taxonomy" id="394096"/>
    <lineage>
        <taxon>Bacteria</taxon>
        <taxon>Pseudomonadati</taxon>
        <taxon>Myxococcota</taxon>
        <taxon>Myxococcia</taxon>
        <taxon>Myxococcales</taxon>
        <taxon>Cystobacterineae</taxon>
        <taxon>Archangiaceae</taxon>
        <taxon>Hyalangium</taxon>
    </lineage>
</organism>
<dbReference type="RefSeq" id="WP_044189484.1">
    <property type="nucleotide sequence ID" value="NZ_JMCB01000006.1"/>
</dbReference>
<evidence type="ECO:0000256" key="1">
    <source>
        <dbReference type="SAM" id="MobiDB-lite"/>
    </source>
</evidence>
<gene>
    <name evidence="3" type="ORF">DB31_7821</name>
</gene>
<name>A0A085WLM1_9BACT</name>
<feature type="region of interest" description="Disordered" evidence="1">
    <location>
        <begin position="26"/>
        <end position="50"/>
    </location>
</feature>
<accession>A0A085WLM1</accession>
<feature type="signal peptide" evidence="2">
    <location>
        <begin position="1"/>
        <end position="20"/>
    </location>
</feature>
<protein>
    <submittedName>
        <fullName evidence="3">Putative lipoprotein</fullName>
    </submittedName>
</protein>
<dbReference type="AlphaFoldDB" id="A0A085WLM1"/>
<keyword evidence="2" id="KW-0732">Signal</keyword>
<dbReference type="OrthoDB" id="5506788at2"/>
<keyword evidence="4" id="KW-1185">Reference proteome</keyword>
<evidence type="ECO:0000256" key="2">
    <source>
        <dbReference type="SAM" id="SignalP"/>
    </source>
</evidence>
<keyword evidence="3" id="KW-0449">Lipoprotein</keyword>
<dbReference type="Proteomes" id="UP000028725">
    <property type="component" value="Unassembled WGS sequence"/>
</dbReference>
<dbReference type="EMBL" id="JMCB01000006">
    <property type="protein sequence ID" value="KFE68584.1"/>
    <property type="molecule type" value="Genomic_DNA"/>
</dbReference>
<feature type="chain" id="PRO_5001800013" evidence="2">
    <location>
        <begin position="21"/>
        <end position="187"/>
    </location>
</feature>